<accession>A0ABS7ZUH4</accession>
<evidence type="ECO:0000259" key="1">
    <source>
        <dbReference type="Pfam" id="PF17762"/>
    </source>
</evidence>
<organism evidence="2 3">
    <name type="scientific">Thalassolituus marinus</name>
    <dbReference type="NCBI Taxonomy" id="671053"/>
    <lineage>
        <taxon>Bacteria</taxon>
        <taxon>Pseudomonadati</taxon>
        <taxon>Pseudomonadota</taxon>
        <taxon>Gammaproteobacteria</taxon>
        <taxon>Oceanospirillales</taxon>
        <taxon>Oceanospirillaceae</taxon>
        <taxon>Thalassolituus</taxon>
    </lineage>
</organism>
<name>A0ABS7ZUH4_9GAMM</name>
<keyword evidence="3" id="KW-1185">Reference proteome</keyword>
<gene>
    <name evidence="2" type="ORF">I9W95_17575</name>
</gene>
<protein>
    <recommendedName>
        <fullName evidence="1">ParB/Spo0J HTH domain-containing protein</fullName>
    </recommendedName>
</protein>
<feature type="domain" description="ParB/Spo0J HTH" evidence="1">
    <location>
        <begin position="15"/>
        <end position="102"/>
    </location>
</feature>
<comment type="caution">
    <text evidence="2">The sequence shown here is derived from an EMBL/GenBank/DDBJ whole genome shotgun (WGS) entry which is preliminary data.</text>
</comment>
<proteinExistence type="predicted"/>
<dbReference type="InterPro" id="IPR050336">
    <property type="entry name" value="Chromosome_partition/occlusion"/>
</dbReference>
<dbReference type="InterPro" id="IPR041468">
    <property type="entry name" value="HTH_ParB/Spo0J"/>
</dbReference>
<dbReference type="Pfam" id="PF17762">
    <property type="entry name" value="HTH_ParB"/>
    <property type="match status" value="1"/>
</dbReference>
<dbReference type="RefSeq" id="WP_225677324.1">
    <property type="nucleotide sequence ID" value="NZ_JAEDAH010000105.1"/>
</dbReference>
<evidence type="ECO:0000313" key="3">
    <source>
        <dbReference type="Proteomes" id="UP000714380"/>
    </source>
</evidence>
<dbReference type="PANTHER" id="PTHR33375:SF1">
    <property type="entry name" value="CHROMOSOME-PARTITIONING PROTEIN PARB-RELATED"/>
    <property type="match status" value="1"/>
</dbReference>
<dbReference type="SUPFAM" id="SSF109709">
    <property type="entry name" value="KorB DNA-binding domain-like"/>
    <property type="match status" value="1"/>
</dbReference>
<reference evidence="2 3" key="1">
    <citation type="submission" date="2020-12" db="EMBL/GenBank/DDBJ databases">
        <title>Novel Thalassolituus-related marine hydrocarbonoclastic bacteria mediated algae-derived hydrocarbons mineralization in twilight zone of the northern South China Sea.</title>
        <authorList>
            <person name="Dong C."/>
        </authorList>
    </citation>
    <scope>NUCLEOTIDE SEQUENCE [LARGE SCALE GENOMIC DNA]</scope>
    <source>
        <strain evidence="2 3">IMCC1826</strain>
    </source>
</reference>
<dbReference type="Proteomes" id="UP000714380">
    <property type="component" value="Unassembled WGS sequence"/>
</dbReference>
<sequence length="204" mass="22981">MSTIMDWPGATAGHHADALREVKEWFNLPDIQIARMAGKSRPVITNLLRLNNLDPNVMLYLKLGKISGAQARTLAALDRLEQIRLCNSCFRLGWSYKQLYEAAHPKRAAKQKGVVDKSPDVKRLERIVTERSGVLMEFDPSDQTMTQGTLRFKFGTVGEIERLLELIAGTSKSESQNGKVEFVIENLGQVDRLLSKLMTPRTKK</sequence>
<dbReference type="Gene3D" id="1.10.10.2830">
    <property type="match status" value="1"/>
</dbReference>
<dbReference type="EMBL" id="JAEDAH010000105">
    <property type="protein sequence ID" value="MCA6065411.1"/>
    <property type="molecule type" value="Genomic_DNA"/>
</dbReference>
<dbReference type="PANTHER" id="PTHR33375">
    <property type="entry name" value="CHROMOSOME-PARTITIONING PROTEIN PARB-RELATED"/>
    <property type="match status" value="1"/>
</dbReference>
<evidence type="ECO:0000313" key="2">
    <source>
        <dbReference type="EMBL" id="MCA6065411.1"/>
    </source>
</evidence>